<gene>
    <name evidence="2" type="ORF">Vgi01_59620</name>
</gene>
<dbReference type="InterPro" id="IPR050708">
    <property type="entry name" value="T6SS_VgrG/RHS"/>
</dbReference>
<dbReference type="NCBIfam" id="TIGR01643">
    <property type="entry name" value="YD_repeat_2x"/>
    <property type="match status" value="1"/>
</dbReference>
<evidence type="ECO:0000256" key="1">
    <source>
        <dbReference type="SAM" id="MobiDB-lite"/>
    </source>
</evidence>
<organism evidence="2 3">
    <name type="scientific">Micromonospora gifhornensis</name>
    <dbReference type="NCBI Taxonomy" id="84594"/>
    <lineage>
        <taxon>Bacteria</taxon>
        <taxon>Bacillati</taxon>
        <taxon>Actinomycetota</taxon>
        <taxon>Actinomycetes</taxon>
        <taxon>Micromonosporales</taxon>
        <taxon>Micromonosporaceae</taxon>
        <taxon>Micromonospora</taxon>
    </lineage>
</organism>
<dbReference type="Pfam" id="PF05593">
    <property type="entry name" value="RHS_repeat"/>
    <property type="match status" value="2"/>
</dbReference>
<dbReference type="NCBIfam" id="TIGR03696">
    <property type="entry name" value="Rhs_assc_core"/>
    <property type="match status" value="1"/>
</dbReference>
<dbReference type="InterPro" id="IPR022385">
    <property type="entry name" value="Rhs_assc_core"/>
</dbReference>
<keyword evidence="3" id="KW-1185">Reference proteome</keyword>
<evidence type="ECO:0000313" key="3">
    <source>
        <dbReference type="Proteomes" id="UP000647860"/>
    </source>
</evidence>
<name>A0ABQ4INJ6_9ACTN</name>
<protein>
    <recommendedName>
        <fullName evidence="4">RHS repeat-associated core domain-containing protein</fullName>
    </recommendedName>
</protein>
<feature type="region of interest" description="Disordered" evidence="1">
    <location>
        <begin position="824"/>
        <end position="851"/>
    </location>
</feature>
<accession>A0ABQ4INJ6</accession>
<evidence type="ECO:0008006" key="4">
    <source>
        <dbReference type="Google" id="ProtNLM"/>
    </source>
</evidence>
<dbReference type="EMBL" id="BOPA01000076">
    <property type="protein sequence ID" value="GIJ19278.1"/>
    <property type="molecule type" value="Genomic_DNA"/>
</dbReference>
<dbReference type="InterPro" id="IPR031325">
    <property type="entry name" value="RHS_repeat"/>
</dbReference>
<proteinExistence type="predicted"/>
<evidence type="ECO:0000313" key="2">
    <source>
        <dbReference type="EMBL" id="GIJ19278.1"/>
    </source>
</evidence>
<dbReference type="InterPro" id="IPR006530">
    <property type="entry name" value="YD"/>
</dbReference>
<dbReference type="PANTHER" id="PTHR32305">
    <property type="match status" value="1"/>
</dbReference>
<feature type="region of interest" description="Disordered" evidence="1">
    <location>
        <begin position="368"/>
        <end position="387"/>
    </location>
</feature>
<dbReference type="PANTHER" id="PTHR32305:SF17">
    <property type="entry name" value="TRNA NUCLEASE WAPA"/>
    <property type="match status" value="1"/>
</dbReference>
<reference evidence="2 3" key="1">
    <citation type="submission" date="2021-01" db="EMBL/GenBank/DDBJ databases">
        <title>Whole genome shotgun sequence of Verrucosispora gifhornensis NBRC 16317.</title>
        <authorList>
            <person name="Komaki H."/>
            <person name="Tamura T."/>
        </authorList>
    </citation>
    <scope>NUCLEOTIDE SEQUENCE [LARGE SCALE GENOMIC DNA]</scope>
    <source>
        <strain evidence="2 3">NBRC 16317</strain>
    </source>
</reference>
<dbReference type="Gene3D" id="2.180.10.10">
    <property type="entry name" value="RHS repeat-associated core"/>
    <property type="match status" value="2"/>
</dbReference>
<comment type="caution">
    <text evidence="2">The sequence shown here is derived from an EMBL/GenBank/DDBJ whole genome shotgun (WGS) entry which is preliminary data.</text>
</comment>
<sequence>MIDFPERVETWSGDTCGSGTLLSREVTFYDTFTVEGSQAPFDGNVAETRVYTNSTTYTSSGRSTYDNTGRILTSTDPAGLTTTTSYSPIVNWPDNGLTSTIGGGFNHTATTLIDRHTGQPSRITDPNGKVTDLVYDPLGRLAEVYQPGQAKSSGVPSLRFGYQITSSGIGQPSAPARTKTETLQSHSGSPVYLTSFQYLDGLGRGREAQQPGPNGGRIVTATTYDARGNAAATTDPFHNSSTAGSGLVNPNLTTIPAVHEATYDHLNRATTQVDKKLGTVWRQTATSYHGDRVTVVPPAGGTKTVSHTDVRGNVTRLDQYTSTANPNTHQSTTYTYDLLDQLATVVDPASNTWTHTYDLAGRVTRKVDPDSGTTTTHYDSAGRPAYTTDARGQKISNEYDNMSRAKARWAGDVGTGTRLASYLYDTLAKGQLTSSTRWHNSNAYTTAVTGYTDRYQPSGTTVTIPTAEGALAGTYTTSVSYNLTGQITSQTLPGVGGLPAETITTGYDTNGYLRSTTGQTAGKPDTKYLANTVYYNHGPAHQTVHGTAGSQIRQTSTIDPGTGRLDSHDVATENQNTPGTFDSRFTNGYTYDQAGNITTTAGKTNGTTDQVECFTYDQLRRLTQAWTQTTTNCTTPQRTGADPYHRSWTFDATGNRLTQTDHNSTAGATVWTYNVGAAHGVTAHQIAAVTAAGPLADTGTRSFTYDNAGNMTQRTTTTGATQTLTRNPEGRLDTITDGTDTTQYVDDADGKRLISRAPAKTTLYLGGTELELATGSTQPDGTRYYNGYAVRDITGLKWTINNHQGAGQVQIDADTLASQRRRTMPYGENRGTTPTPWRGTKGFVGGTNDDTGLTHLGAREYDPTIGRFASIDPLMDPNDPQQLHGYSYANNNPTTLSDPDGLIPLATEGSAEETNYWKKSSHKLTYSVHKKKWTAVKKPVAKKRPGGECKTLRRCSGDLDEKERKAVEAAEEVLRKWGDERKTCLFPSAGVGCFGYDLGRPGPHERAWCRMVGAVTCKIAERAYELADKSLQRKRRKSTLKIRLGMRSAMACGWRSWSQTGCPKKMRGCSGLLMRSTHGSQSVVSPRCVEI</sequence>
<dbReference type="Proteomes" id="UP000647860">
    <property type="component" value="Unassembled WGS sequence"/>
</dbReference>